<name>A0AAV1LTZ3_9NEOP</name>
<sequence>MHDEHLLNFQNFQNLFNTWYLISYDLNRFKNRPFSERIDIPIDVDNDITKWRQLFWEKLCVNNNVENLANEE</sequence>
<dbReference type="Proteomes" id="UP001314205">
    <property type="component" value="Unassembled WGS sequence"/>
</dbReference>
<proteinExistence type="predicted"/>
<reference evidence="1 2" key="1">
    <citation type="submission" date="2023-11" db="EMBL/GenBank/DDBJ databases">
        <authorList>
            <person name="Hedman E."/>
            <person name="Englund M."/>
            <person name="Stromberg M."/>
            <person name="Nyberg Akerstrom W."/>
            <person name="Nylinder S."/>
            <person name="Jareborg N."/>
            <person name="Kallberg Y."/>
            <person name="Kronander E."/>
        </authorList>
    </citation>
    <scope>NUCLEOTIDE SEQUENCE [LARGE SCALE GENOMIC DNA]</scope>
</reference>
<dbReference type="EMBL" id="CAVLGL010000095">
    <property type="protein sequence ID" value="CAK1597637.1"/>
    <property type="molecule type" value="Genomic_DNA"/>
</dbReference>
<organism evidence="1 2">
    <name type="scientific">Parnassius mnemosyne</name>
    <name type="common">clouded apollo</name>
    <dbReference type="NCBI Taxonomy" id="213953"/>
    <lineage>
        <taxon>Eukaryota</taxon>
        <taxon>Metazoa</taxon>
        <taxon>Ecdysozoa</taxon>
        <taxon>Arthropoda</taxon>
        <taxon>Hexapoda</taxon>
        <taxon>Insecta</taxon>
        <taxon>Pterygota</taxon>
        <taxon>Neoptera</taxon>
        <taxon>Endopterygota</taxon>
        <taxon>Lepidoptera</taxon>
        <taxon>Glossata</taxon>
        <taxon>Ditrysia</taxon>
        <taxon>Papilionoidea</taxon>
        <taxon>Papilionidae</taxon>
        <taxon>Parnassiinae</taxon>
        <taxon>Parnassini</taxon>
        <taxon>Parnassius</taxon>
        <taxon>Driopa</taxon>
    </lineage>
</organism>
<comment type="caution">
    <text evidence="1">The sequence shown here is derived from an EMBL/GenBank/DDBJ whole genome shotgun (WGS) entry which is preliminary data.</text>
</comment>
<protein>
    <submittedName>
        <fullName evidence="1">Uncharacterized protein</fullName>
    </submittedName>
</protein>
<gene>
    <name evidence="1" type="ORF">PARMNEM_LOCUS16802</name>
</gene>
<dbReference type="AlphaFoldDB" id="A0AAV1LTZ3"/>
<evidence type="ECO:0000313" key="1">
    <source>
        <dbReference type="EMBL" id="CAK1597637.1"/>
    </source>
</evidence>
<accession>A0AAV1LTZ3</accession>
<evidence type="ECO:0000313" key="2">
    <source>
        <dbReference type="Proteomes" id="UP001314205"/>
    </source>
</evidence>
<keyword evidence="2" id="KW-1185">Reference proteome</keyword>